<keyword evidence="3" id="KW-1185">Reference proteome</keyword>
<feature type="region of interest" description="Disordered" evidence="1">
    <location>
        <begin position="25"/>
        <end position="44"/>
    </location>
</feature>
<name>A0AAW1YUV2_CULAL</name>
<feature type="non-terminal residue" evidence="2">
    <location>
        <position position="135"/>
    </location>
</feature>
<gene>
    <name evidence="2" type="ORF">ABG768_028208</name>
</gene>
<protein>
    <submittedName>
        <fullName evidence="2">Uncharacterized protein</fullName>
    </submittedName>
</protein>
<sequence>MRERFTELEGEMVQLKEMIFSLQKVQTTDQTSNSPTAKHRERDTLRRELSTLQTEVKELQQEREGLRAQLETLETLFLQQTEVHRAQLTAMRMEIRELRQDRGAQHSEFSSSEEPVEQDTLHPDHSSQTTEIHHS</sequence>
<comment type="caution">
    <text evidence="2">The sequence shown here is derived from an EMBL/GenBank/DDBJ whole genome shotgun (WGS) entry which is preliminary data.</text>
</comment>
<feature type="region of interest" description="Disordered" evidence="1">
    <location>
        <begin position="96"/>
        <end position="135"/>
    </location>
</feature>
<accession>A0AAW1YUV2</accession>
<reference evidence="2 3" key="1">
    <citation type="submission" date="2024-05" db="EMBL/GenBank/DDBJ databases">
        <title>A high-quality chromosomal-level genome assembly of Topmouth culter (Culter alburnus).</title>
        <authorList>
            <person name="Zhao H."/>
        </authorList>
    </citation>
    <scope>NUCLEOTIDE SEQUENCE [LARGE SCALE GENOMIC DNA]</scope>
    <source>
        <strain evidence="2">CATC2023</strain>
        <tissue evidence="2">Muscle</tissue>
    </source>
</reference>
<feature type="compositionally biased region" description="Basic and acidic residues" evidence="1">
    <location>
        <begin position="119"/>
        <end position="135"/>
    </location>
</feature>
<dbReference type="Gene3D" id="1.10.287.1490">
    <property type="match status" value="1"/>
</dbReference>
<dbReference type="EMBL" id="JAWDJR010000026">
    <property type="protein sequence ID" value="KAK9951791.1"/>
    <property type="molecule type" value="Genomic_DNA"/>
</dbReference>
<dbReference type="AlphaFoldDB" id="A0AAW1YUV2"/>
<feature type="compositionally biased region" description="Basic and acidic residues" evidence="1">
    <location>
        <begin position="96"/>
        <end position="105"/>
    </location>
</feature>
<feature type="compositionally biased region" description="Polar residues" evidence="1">
    <location>
        <begin position="25"/>
        <end position="36"/>
    </location>
</feature>
<organism evidence="2 3">
    <name type="scientific">Culter alburnus</name>
    <name type="common">Topmouth culter</name>
    <dbReference type="NCBI Taxonomy" id="194366"/>
    <lineage>
        <taxon>Eukaryota</taxon>
        <taxon>Metazoa</taxon>
        <taxon>Chordata</taxon>
        <taxon>Craniata</taxon>
        <taxon>Vertebrata</taxon>
        <taxon>Euteleostomi</taxon>
        <taxon>Actinopterygii</taxon>
        <taxon>Neopterygii</taxon>
        <taxon>Teleostei</taxon>
        <taxon>Ostariophysi</taxon>
        <taxon>Cypriniformes</taxon>
        <taxon>Xenocyprididae</taxon>
        <taxon>Xenocypridinae</taxon>
        <taxon>Culter</taxon>
    </lineage>
</organism>
<evidence type="ECO:0000313" key="2">
    <source>
        <dbReference type="EMBL" id="KAK9951791.1"/>
    </source>
</evidence>
<proteinExistence type="predicted"/>
<evidence type="ECO:0000313" key="3">
    <source>
        <dbReference type="Proteomes" id="UP001479290"/>
    </source>
</evidence>
<dbReference type="Proteomes" id="UP001479290">
    <property type="component" value="Unassembled WGS sequence"/>
</dbReference>
<evidence type="ECO:0000256" key="1">
    <source>
        <dbReference type="SAM" id="MobiDB-lite"/>
    </source>
</evidence>